<name>A0ACB7ZFZ5_9ERIC</name>
<comment type="caution">
    <text evidence="1">The sequence shown here is derived from an EMBL/GenBank/DDBJ whole genome shotgun (WGS) entry which is preliminary data.</text>
</comment>
<evidence type="ECO:0000313" key="1">
    <source>
        <dbReference type="EMBL" id="KAH7864694.1"/>
    </source>
</evidence>
<reference evidence="1 2" key="1">
    <citation type="journal article" date="2021" name="Hortic Res">
        <title>High-quality reference genome and annotation aids understanding of berry development for evergreen blueberry (Vaccinium darrowii).</title>
        <authorList>
            <person name="Yu J."/>
            <person name="Hulse-Kemp A.M."/>
            <person name="Babiker E."/>
            <person name="Staton M."/>
        </authorList>
    </citation>
    <scope>NUCLEOTIDE SEQUENCE [LARGE SCALE GENOMIC DNA]</scope>
    <source>
        <strain evidence="2">cv. NJ 8807/NJ 8810</strain>
        <tissue evidence="1">Young leaf</tissue>
    </source>
</reference>
<dbReference type="Proteomes" id="UP000828048">
    <property type="component" value="Chromosome 12"/>
</dbReference>
<gene>
    <name evidence="1" type="ORF">Vadar_032720</name>
</gene>
<evidence type="ECO:0000313" key="2">
    <source>
        <dbReference type="Proteomes" id="UP000828048"/>
    </source>
</evidence>
<dbReference type="EMBL" id="CM037162">
    <property type="protein sequence ID" value="KAH7864694.1"/>
    <property type="molecule type" value="Genomic_DNA"/>
</dbReference>
<organism evidence="1 2">
    <name type="scientific">Vaccinium darrowii</name>
    <dbReference type="NCBI Taxonomy" id="229202"/>
    <lineage>
        <taxon>Eukaryota</taxon>
        <taxon>Viridiplantae</taxon>
        <taxon>Streptophyta</taxon>
        <taxon>Embryophyta</taxon>
        <taxon>Tracheophyta</taxon>
        <taxon>Spermatophyta</taxon>
        <taxon>Magnoliopsida</taxon>
        <taxon>eudicotyledons</taxon>
        <taxon>Gunneridae</taxon>
        <taxon>Pentapetalae</taxon>
        <taxon>asterids</taxon>
        <taxon>Ericales</taxon>
        <taxon>Ericaceae</taxon>
        <taxon>Vaccinioideae</taxon>
        <taxon>Vaccinieae</taxon>
        <taxon>Vaccinium</taxon>
    </lineage>
</organism>
<accession>A0ACB7ZFZ5</accession>
<protein>
    <submittedName>
        <fullName evidence="1">Uncharacterized protein</fullName>
    </submittedName>
</protein>
<proteinExistence type="predicted"/>
<sequence>MDSIKLLLCRYGSEVVVVRLFGGIKLYDVFKKICDRWQNLCYSLSYVLDGSDCKIVDEEAFDNMIYLCPASNRIYAIVEEFRSSIALSGGSSSGVTFGSSSGCLENVDDEEPLDDFCRHTDTRYLTSSWVNLIHSVGQVFRGGVDDFRGVLQRYAIENGFMYEFVKNDKFRVTAVCKIAKCEWRVHAILNRVTGEFRIKELVNDHRCGSTYRRNKHKRVPSSLVANEITNTVQQNNNTSPMYISEFFMDKYGLDLSYHHAWL</sequence>
<keyword evidence="2" id="KW-1185">Reference proteome</keyword>